<evidence type="ECO:0000256" key="4">
    <source>
        <dbReference type="ARBA" id="ARBA00012030"/>
    </source>
</evidence>
<dbReference type="EC" id="3.2.2.27" evidence="4 8"/>
<name>A0A6F8Y5Q1_9ACTN</name>
<protein>
    <recommendedName>
        <fullName evidence="4 8">Uracil-DNA glycosylase</fullName>
        <shortName evidence="8">UDG</shortName>
        <ecNumber evidence="4 8">3.2.2.27</ecNumber>
    </recommendedName>
</protein>
<feature type="domain" description="Uracil-DNA glycosylase-like" evidence="12">
    <location>
        <begin position="54"/>
        <end position="213"/>
    </location>
</feature>
<dbReference type="PANTHER" id="PTHR11264:SF0">
    <property type="entry name" value="URACIL-DNA GLYCOSYLASE"/>
    <property type="match status" value="1"/>
</dbReference>
<dbReference type="GO" id="GO:0004844">
    <property type="term" value="F:uracil DNA N-glycosylase activity"/>
    <property type="evidence" value="ECO:0007669"/>
    <property type="project" value="UniProtKB-UniRule"/>
</dbReference>
<keyword evidence="5 8" id="KW-0227">DNA damage</keyword>
<feature type="region of interest" description="Disordered" evidence="11">
    <location>
        <begin position="260"/>
        <end position="299"/>
    </location>
</feature>
<evidence type="ECO:0000256" key="2">
    <source>
        <dbReference type="ARBA" id="ARBA00002631"/>
    </source>
</evidence>
<dbReference type="SUPFAM" id="SSF52141">
    <property type="entry name" value="Uracil-DNA glycosylase-like"/>
    <property type="match status" value="1"/>
</dbReference>
<evidence type="ECO:0000256" key="11">
    <source>
        <dbReference type="SAM" id="MobiDB-lite"/>
    </source>
</evidence>
<dbReference type="KEGG" id="pfla:Pflav_078520"/>
<dbReference type="Proteomes" id="UP000502508">
    <property type="component" value="Chromosome"/>
</dbReference>
<dbReference type="InterPro" id="IPR005122">
    <property type="entry name" value="Uracil-DNA_glycosylase-like"/>
</dbReference>
<dbReference type="HAMAP" id="MF_00148">
    <property type="entry name" value="UDG"/>
    <property type="match status" value="1"/>
</dbReference>
<evidence type="ECO:0000256" key="10">
    <source>
        <dbReference type="RuleBase" id="RU003780"/>
    </source>
</evidence>
<proteinExistence type="inferred from homology"/>
<evidence type="ECO:0000256" key="6">
    <source>
        <dbReference type="ARBA" id="ARBA00022801"/>
    </source>
</evidence>
<dbReference type="PANTHER" id="PTHR11264">
    <property type="entry name" value="URACIL-DNA GLYCOSYLASE"/>
    <property type="match status" value="1"/>
</dbReference>
<dbReference type="InterPro" id="IPR018085">
    <property type="entry name" value="Ura-DNA_Glyclase_AS"/>
</dbReference>
<organism evidence="13 14">
    <name type="scientific">Phytohabitans flavus</name>
    <dbReference type="NCBI Taxonomy" id="1076124"/>
    <lineage>
        <taxon>Bacteria</taxon>
        <taxon>Bacillati</taxon>
        <taxon>Actinomycetota</taxon>
        <taxon>Actinomycetes</taxon>
        <taxon>Micromonosporales</taxon>
        <taxon>Micromonosporaceae</taxon>
    </lineage>
</organism>
<keyword evidence="14" id="KW-1185">Reference proteome</keyword>
<keyword evidence="7 8" id="KW-0234">DNA repair</keyword>
<evidence type="ECO:0000256" key="3">
    <source>
        <dbReference type="ARBA" id="ARBA00008184"/>
    </source>
</evidence>
<evidence type="ECO:0000259" key="12">
    <source>
        <dbReference type="SMART" id="SM00986"/>
    </source>
</evidence>
<accession>A0A6F8Y5Q1</accession>
<dbReference type="NCBIfam" id="NF003591">
    <property type="entry name" value="PRK05254.1-4"/>
    <property type="match status" value="1"/>
</dbReference>
<dbReference type="NCBIfam" id="NF003588">
    <property type="entry name" value="PRK05254.1-1"/>
    <property type="match status" value="1"/>
</dbReference>
<dbReference type="PROSITE" id="PS00130">
    <property type="entry name" value="U_DNA_GLYCOSYLASE"/>
    <property type="match status" value="1"/>
</dbReference>
<dbReference type="NCBIfam" id="TIGR00628">
    <property type="entry name" value="ung"/>
    <property type="match status" value="1"/>
</dbReference>
<dbReference type="CDD" id="cd10027">
    <property type="entry name" value="UDG-F1-like"/>
    <property type="match status" value="1"/>
</dbReference>
<dbReference type="EMBL" id="AP022870">
    <property type="protein sequence ID" value="BCB81442.1"/>
    <property type="molecule type" value="Genomic_DNA"/>
</dbReference>
<dbReference type="NCBIfam" id="NF003589">
    <property type="entry name" value="PRK05254.1-2"/>
    <property type="match status" value="1"/>
</dbReference>
<feature type="active site" description="Proton acceptor" evidence="8 9">
    <location>
        <position position="69"/>
    </location>
</feature>
<dbReference type="SMART" id="SM00986">
    <property type="entry name" value="UDG"/>
    <property type="match status" value="1"/>
</dbReference>
<evidence type="ECO:0000256" key="5">
    <source>
        <dbReference type="ARBA" id="ARBA00022763"/>
    </source>
</evidence>
<dbReference type="InterPro" id="IPR036895">
    <property type="entry name" value="Uracil-DNA_glycosylase-like_sf"/>
</dbReference>
<keyword evidence="8" id="KW-0963">Cytoplasm</keyword>
<sequence>MTLDLMALLPAAWHSAVAGYVDSDRVAELSAFVEAEYQAGPCFPPLEDLFSAYRLCAPDDCRVLILGQDPYHKAGQAHGLSFSVRPGVSVPPSLRNVYKELAADLDVPPSRSGDLTGWAAQGVLMLNAVLTVRAGTPGSHANRGWEDFTDATIRALNDREERVVFLLWGGYARKKSALVTNSTHVVLEAGHPSPMNPRGFLGSRPFSATNKALADAGLPPSTGPAYDSAASLVAHRGGTGHRGRPLRCRAVVGGHVLERAGQWPPLPRGDRRRGGDPRVRGAHRAATRRGVGAEHRGAP</sequence>
<evidence type="ECO:0000313" key="14">
    <source>
        <dbReference type="Proteomes" id="UP000502508"/>
    </source>
</evidence>
<dbReference type="GO" id="GO:0097510">
    <property type="term" value="P:base-excision repair, AP site formation via deaminated base removal"/>
    <property type="evidence" value="ECO:0007669"/>
    <property type="project" value="TreeGrafter"/>
</dbReference>
<feature type="compositionally biased region" description="Basic and acidic residues" evidence="11">
    <location>
        <begin position="268"/>
        <end position="279"/>
    </location>
</feature>
<comment type="catalytic activity">
    <reaction evidence="1 8 10">
        <text>Hydrolyzes single-stranded DNA or mismatched double-stranded DNA and polynucleotides, releasing free uracil.</text>
        <dbReference type="EC" id="3.2.2.27"/>
    </reaction>
</comment>
<gene>
    <name evidence="8" type="primary">ung</name>
    <name evidence="13" type="ORF">Pflav_078520</name>
</gene>
<evidence type="ECO:0000256" key="8">
    <source>
        <dbReference type="HAMAP-Rule" id="MF_00148"/>
    </source>
</evidence>
<comment type="subcellular location">
    <subcellularLocation>
        <location evidence="8">Cytoplasm</location>
    </subcellularLocation>
</comment>
<comment type="similarity">
    <text evidence="3 8 10">Belongs to the uracil-DNA glycosylase (UDG) superfamily. UNG family.</text>
</comment>
<evidence type="ECO:0000256" key="7">
    <source>
        <dbReference type="ARBA" id="ARBA00023204"/>
    </source>
</evidence>
<dbReference type="NCBIfam" id="NF003592">
    <property type="entry name" value="PRK05254.1-5"/>
    <property type="match status" value="1"/>
</dbReference>
<reference evidence="13 14" key="2">
    <citation type="submission" date="2020-03" db="EMBL/GenBank/DDBJ databases">
        <authorList>
            <person name="Ichikawa N."/>
            <person name="Kimura A."/>
            <person name="Kitahashi Y."/>
            <person name="Uohara A."/>
        </authorList>
    </citation>
    <scope>NUCLEOTIDE SEQUENCE [LARGE SCALE GENOMIC DNA]</scope>
    <source>
        <strain evidence="13 14">NBRC 107702</strain>
    </source>
</reference>
<dbReference type="Gene3D" id="3.40.470.10">
    <property type="entry name" value="Uracil-DNA glycosylase-like domain"/>
    <property type="match status" value="1"/>
</dbReference>
<evidence type="ECO:0000313" key="13">
    <source>
        <dbReference type="EMBL" id="BCB81442.1"/>
    </source>
</evidence>
<dbReference type="InterPro" id="IPR002043">
    <property type="entry name" value="UDG_fam1"/>
</dbReference>
<dbReference type="Pfam" id="PF03167">
    <property type="entry name" value="UDG"/>
    <property type="match status" value="1"/>
</dbReference>
<dbReference type="SMART" id="SM00987">
    <property type="entry name" value="UreE_C"/>
    <property type="match status" value="1"/>
</dbReference>
<dbReference type="GO" id="GO:0005737">
    <property type="term" value="C:cytoplasm"/>
    <property type="evidence" value="ECO:0007669"/>
    <property type="project" value="UniProtKB-SubCell"/>
</dbReference>
<reference evidence="13 14" key="1">
    <citation type="submission" date="2020-03" db="EMBL/GenBank/DDBJ databases">
        <title>Whole genome shotgun sequence of Phytohabitans flavus NBRC 107702.</title>
        <authorList>
            <person name="Komaki H."/>
            <person name="Tamura T."/>
        </authorList>
    </citation>
    <scope>NUCLEOTIDE SEQUENCE [LARGE SCALE GENOMIC DNA]</scope>
    <source>
        <strain evidence="13 14">NBRC 107702</strain>
    </source>
</reference>
<dbReference type="AlphaFoldDB" id="A0A6F8Y5Q1"/>
<keyword evidence="6 8" id="KW-0378">Hydrolase</keyword>
<evidence type="ECO:0000256" key="1">
    <source>
        <dbReference type="ARBA" id="ARBA00001400"/>
    </source>
</evidence>
<evidence type="ECO:0000256" key="9">
    <source>
        <dbReference type="PROSITE-ProRule" id="PRU10072"/>
    </source>
</evidence>
<comment type="function">
    <text evidence="2 8 10">Excises uracil residues from the DNA which can arise as a result of misincorporation of dUMP residues by DNA polymerase or due to deamination of cytosine.</text>
</comment>